<evidence type="ECO:0000313" key="3">
    <source>
        <dbReference type="Proteomes" id="UP001066276"/>
    </source>
</evidence>
<protein>
    <submittedName>
        <fullName evidence="2">Uncharacterized protein</fullName>
    </submittedName>
</protein>
<reference evidence="2" key="1">
    <citation type="journal article" date="2022" name="bioRxiv">
        <title>Sequencing and chromosome-scale assembly of the giantPleurodeles waltlgenome.</title>
        <authorList>
            <person name="Brown T."/>
            <person name="Elewa A."/>
            <person name="Iarovenko S."/>
            <person name="Subramanian E."/>
            <person name="Araus A.J."/>
            <person name="Petzold A."/>
            <person name="Susuki M."/>
            <person name="Suzuki K.-i.T."/>
            <person name="Hayashi T."/>
            <person name="Toyoda A."/>
            <person name="Oliveira C."/>
            <person name="Osipova E."/>
            <person name="Leigh N.D."/>
            <person name="Simon A."/>
            <person name="Yun M.H."/>
        </authorList>
    </citation>
    <scope>NUCLEOTIDE SEQUENCE</scope>
    <source>
        <strain evidence="2">20211129_DDA</strain>
        <tissue evidence="2">Liver</tissue>
    </source>
</reference>
<keyword evidence="3" id="KW-1185">Reference proteome</keyword>
<organism evidence="2 3">
    <name type="scientific">Pleurodeles waltl</name>
    <name type="common">Iberian ribbed newt</name>
    <dbReference type="NCBI Taxonomy" id="8319"/>
    <lineage>
        <taxon>Eukaryota</taxon>
        <taxon>Metazoa</taxon>
        <taxon>Chordata</taxon>
        <taxon>Craniata</taxon>
        <taxon>Vertebrata</taxon>
        <taxon>Euteleostomi</taxon>
        <taxon>Amphibia</taxon>
        <taxon>Batrachia</taxon>
        <taxon>Caudata</taxon>
        <taxon>Salamandroidea</taxon>
        <taxon>Salamandridae</taxon>
        <taxon>Pleurodelinae</taxon>
        <taxon>Pleurodeles</taxon>
    </lineage>
</organism>
<dbReference type="AlphaFoldDB" id="A0AAV7W0I8"/>
<evidence type="ECO:0000256" key="1">
    <source>
        <dbReference type="SAM" id="MobiDB-lite"/>
    </source>
</evidence>
<sequence>MDELGMDFSLMWQDLRGVLAGRVTKAENHISTEEGDLAFLKRQVSNLTSSMADLQEAVEDAHNWARCSNLQLVGLPGALDAPDLAVVLEGWFCTCVPTGRMSATFIIECAHCSLVPRPPERCYQGVRQAAGGPANPAGTQAGRQTDGPGESSPTDQRGWDGGTASSLVGGDSAGIPSEG</sequence>
<evidence type="ECO:0000313" key="2">
    <source>
        <dbReference type="EMBL" id="KAJ1206998.1"/>
    </source>
</evidence>
<feature type="region of interest" description="Disordered" evidence="1">
    <location>
        <begin position="126"/>
        <end position="179"/>
    </location>
</feature>
<gene>
    <name evidence="2" type="ORF">NDU88_002391</name>
</gene>
<dbReference type="Proteomes" id="UP001066276">
    <property type="component" value="Chromosome 1_2"/>
</dbReference>
<proteinExistence type="predicted"/>
<accession>A0AAV7W0I8</accession>
<comment type="caution">
    <text evidence="2">The sequence shown here is derived from an EMBL/GenBank/DDBJ whole genome shotgun (WGS) entry which is preliminary data.</text>
</comment>
<dbReference type="EMBL" id="JANPWB010000002">
    <property type="protein sequence ID" value="KAJ1206998.1"/>
    <property type="molecule type" value="Genomic_DNA"/>
</dbReference>
<name>A0AAV7W0I8_PLEWA</name>